<dbReference type="Gene3D" id="2.130.10.10">
    <property type="entry name" value="YVTN repeat-like/Quinoprotein amine dehydrogenase"/>
    <property type="match status" value="2"/>
</dbReference>
<proteinExistence type="predicted"/>
<feature type="compositionally biased region" description="Acidic residues" evidence="6">
    <location>
        <begin position="620"/>
        <end position="631"/>
    </location>
</feature>
<dbReference type="CDD" id="cd00200">
    <property type="entry name" value="WD40"/>
    <property type="match status" value="1"/>
</dbReference>
<accession>A0A3P7PUF1</accession>
<dbReference type="InterPro" id="IPR015943">
    <property type="entry name" value="WD40/YVTN_repeat-like_dom_sf"/>
</dbReference>
<feature type="repeat" description="WD" evidence="5">
    <location>
        <begin position="323"/>
        <end position="365"/>
    </location>
</feature>
<dbReference type="EMBL" id="UYYG01001161">
    <property type="protein sequence ID" value="VDN57655.1"/>
    <property type="molecule type" value="Genomic_DNA"/>
</dbReference>
<dbReference type="PROSITE" id="PS00678">
    <property type="entry name" value="WD_REPEATS_1"/>
    <property type="match status" value="2"/>
</dbReference>
<dbReference type="InterPro" id="IPR036427">
    <property type="entry name" value="Bromodomain-like_sf"/>
</dbReference>
<dbReference type="GO" id="GO:0008360">
    <property type="term" value="P:regulation of cell shape"/>
    <property type="evidence" value="ECO:0007669"/>
    <property type="project" value="TreeGrafter"/>
</dbReference>
<dbReference type="SUPFAM" id="SSF50978">
    <property type="entry name" value="WD40 repeat-like"/>
    <property type="match status" value="1"/>
</dbReference>
<evidence type="ECO:0000256" key="6">
    <source>
        <dbReference type="SAM" id="MobiDB-lite"/>
    </source>
</evidence>
<dbReference type="PRINTS" id="PR00320">
    <property type="entry name" value="GPROTEINBRPT"/>
</dbReference>
<dbReference type="PROSITE" id="PS50082">
    <property type="entry name" value="WD_REPEATS_2"/>
    <property type="match status" value="4"/>
</dbReference>
<sequence>MKRKPLMYDAVAINSAVSVDSVKLLAARELLGRRNSMESLELHCRICGHLSSIFCVTFDRTGLFVITGADDHLVKVWSVMTGLLRFTLRGHSSEISDMSVSHDNTLLATGSVDKSVRIWNLQTAATITVFYAHSATVTLVFFSPFISGNRRYLVSTGGDCVVNFFAYNAENHLFDVSPVSFNERMSQGARIISSSHSVGGNFVVMGDTHRFVRIYKMASDGIEKCFEIEAHKDRVDSLVWAHSGLQFASGSRDGTARVWKFSCNEWESLVLSIDDTKKNANGRGSYRVIMLCWSLEDDMIITSGTDHILHLWCPKTGASKGLLIGHKDDAYVLFSHPVYREYIISAGHDGFLIVWNIYKENIVRKHQNMIEGIGYGAFFDCAISPDGTIIAAVDAQGHLSVYGVGTNQLAKTTPKEQFYHTDYMTLIMDEDGFCLDEELGLPPHLMPPPIFVNADGNPYPALYQRLVPGRDILIDSSLNEVLESAWMSRMMVQSLPVSTITIEIERLKQLQEWECRNIEKECARKKPSVGLRMERSPQYLNRDAPVRRRNSASRRISVAQQASLQQTNVTETYETNAEIAAEEVEIDEIISSSSSEDYTYSSVSPRDEHSASSTTSSEADLSEDDDSFADDSDYHEPSSRSLNRPKRKGHKTNIPEFTETRRRSSRKRRNVVVIEDDNDEIQLDILNSDQPQSSNQDFNRIAIPMNDACIGKVRRKVQGEMVQFPEWMRIVKPCRFPYIAQIGDKVVYFRQGNTAVEMLQLYPVTQRMRPLAELNAEEFCDVVEVKYSRKPYRLTALKLHRLEENGTQTGFVFSVKFHDMDNVPDFIILRSLYDRSVSHRYHPGSRIETILDNHWWTGTIDKKEAEDEENYPRSNWYCIIVKWDTGEDERMSPWDVDPQQPGRRSGIATEKDLIAFAQQPVSDIEWPDNPRGFDGYLERFLEAVRELERKPELRPFISPVNLSKYPEYIRNVDYPVDVDTIMMRMVNRFYRRLLSLEQDIRYIAINANIFNEPGSEIVHNARVLVECLIRYLKFQFIGLINKFYRNTEYSDVQELFDELKNGPITELKEFNHHINKELSVQSKGGRINRQRKNSLGSASSNSSLQWFNDCERIMRNLVSLDRASHFVWDENDQNKETLRSLCDDGCIDLKKMLEKIISMIYTSPLELVADFKHLMETYRNVLDDKRSTVSHLVFS</sequence>
<feature type="region of interest" description="Disordered" evidence="6">
    <location>
        <begin position="590"/>
        <end position="671"/>
    </location>
</feature>
<evidence type="ECO:0000313" key="9">
    <source>
        <dbReference type="Proteomes" id="UP000274756"/>
    </source>
</evidence>
<dbReference type="OrthoDB" id="10265743at2759"/>
<dbReference type="Pfam" id="PF25313">
    <property type="entry name" value="BRWD_AD"/>
    <property type="match status" value="1"/>
</dbReference>
<dbReference type="InterPro" id="IPR052060">
    <property type="entry name" value="Bromo_WD_repeat"/>
</dbReference>
<dbReference type="PROSITE" id="PS50294">
    <property type="entry name" value="WD_REPEATS_REGION"/>
    <property type="match status" value="3"/>
</dbReference>
<keyword evidence="2" id="KW-0677">Repeat</keyword>
<protein>
    <recommendedName>
        <fullName evidence="7">Bromo domain-containing protein</fullName>
    </recommendedName>
</protein>
<dbReference type="GO" id="GO:0006357">
    <property type="term" value="P:regulation of transcription by RNA polymerase II"/>
    <property type="evidence" value="ECO:0007669"/>
    <property type="project" value="TreeGrafter"/>
</dbReference>
<dbReference type="Pfam" id="PF00400">
    <property type="entry name" value="WD40"/>
    <property type="match status" value="3"/>
</dbReference>
<dbReference type="GO" id="GO:0005634">
    <property type="term" value="C:nucleus"/>
    <property type="evidence" value="ECO:0007669"/>
    <property type="project" value="TreeGrafter"/>
</dbReference>
<dbReference type="InterPro" id="IPR020472">
    <property type="entry name" value="WD40_PAC1"/>
</dbReference>
<dbReference type="InterPro" id="IPR036322">
    <property type="entry name" value="WD40_repeat_dom_sf"/>
</dbReference>
<feature type="repeat" description="WD" evidence="5">
    <location>
        <begin position="88"/>
        <end position="129"/>
    </location>
</feature>
<dbReference type="Gene3D" id="2.30.30.1040">
    <property type="match status" value="1"/>
</dbReference>
<gene>
    <name evidence="8" type="ORF">DME_LOCUS7628</name>
</gene>
<organism evidence="8 9">
    <name type="scientific">Dracunculus medinensis</name>
    <name type="common">Guinea worm</name>
    <dbReference type="NCBI Taxonomy" id="318479"/>
    <lineage>
        <taxon>Eukaryota</taxon>
        <taxon>Metazoa</taxon>
        <taxon>Ecdysozoa</taxon>
        <taxon>Nematoda</taxon>
        <taxon>Chromadorea</taxon>
        <taxon>Rhabditida</taxon>
        <taxon>Spirurina</taxon>
        <taxon>Dracunculoidea</taxon>
        <taxon>Dracunculidae</taxon>
        <taxon>Dracunculus</taxon>
    </lineage>
</organism>
<dbReference type="SMART" id="SM00297">
    <property type="entry name" value="BROMO"/>
    <property type="match status" value="1"/>
</dbReference>
<evidence type="ECO:0000256" key="2">
    <source>
        <dbReference type="ARBA" id="ARBA00022737"/>
    </source>
</evidence>
<keyword evidence="3 4" id="KW-0103">Bromodomain</keyword>
<dbReference type="InterPro" id="IPR057451">
    <property type="entry name" value="BRWD/PHIP_AD"/>
</dbReference>
<dbReference type="Pfam" id="PF00439">
    <property type="entry name" value="Bromodomain"/>
    <property type="match status" value="1"/>
</dbReference>
<dbReference type="PANTHER" id="PTHR16266:SF17">
    <property type="entry name" value="BRWD3"/>
    <property type="match status" value="1"/>
</dbReference>
<dbReference type="GO" id="GO:0007010">
    <property type="term" value="P:cytoskeleton organization"/>
    <property type="evidence" value="ECO:0007669"/>
    <property type="project" value="TreeGrafter"/>
</dbReference>
<evidence type="ECO:0000256" key="4">
    <source>
        <dbReference type="PROSITE-ProRule" id="PRU00035"/>
    </source>
</evidence>
<evidence type="ECO:0000256" key="5">
    <source>
        <dbReference type="PROSITE-ProRule" id="PRU00221"/>
    </source>
</evidence>
<keyword evidence="9" id="KW-1185">Reference proteome</keyword>
<dbReference type="InterPro" id="IPR019775">
    <property type="entry name" value="WD40_repeat_CS"/>
</dbReference>
<feature type="domain" description="Bromo" evidence="7">
    <location>
        <begin position="948"/>
        <end position="1018"/>
    </location>
</feature>
<evidence type="ECO:0000259" key="7">
    <source>
        <dbReference type="PROSITE" id="PS50014"/>
    </source>
</evidence>
<dbReference type="PROSITE" id="PS50014">
    <property type="entry name" value="BROMODOMAIN_2"/>
    <property type="match status" value="1"/>
</dbReference>
<dbReference type="SMART" id="SM00320">
    <property type="entry name" value="WD40"/>
    <property type="match status" value="7"/>
</dbReference>
<feature type="compositionally biased region" description="Low complexity" evidence="6">
    <location>
        <begin position="590"/>
        <end position="604"/>
    </location>
</feature>
<evidence type="ECO:0000313" key="8">
    <source>
        <dbReference type="EMBL" id="VDN57655.1"/>
    </source>
</evidence>
<dbReference type="AlphaFoldDB" id="A0A3P7PUF1"/>
<name>A0A3P7PUF1_DRAME</name>
<feature type="repeat" description="WD" evidence="5">
    <location>
        <begin position="46"/>
        <end position="87"/>
    </location>
</feature>
<evidence type="ECO:0000256" key="1">
    <source>
        <dbReference type="ARBA" id="ARBA00022574"/>
    </source>
</evidence>
<feature type="repeat" description="WD" evidence="5">
    <location>
        <begin position="228"/>
        <end position="262"/>
    </location>
</feature>
<dbReference type="Gene3D" id="1.20.920.10">
    <property type="entry name" value="Bromodomain-like"/>
    <property type="match status" value="1"/>
</dbReference>
<dbReference type="InterPro" id="IPR001680">
    <property type="entry name" value="WD40_rpt"/>
</dbReference>
<feature type="region of interest" description="Disordered" evidence="6">
    <location>
        <begin position="533"/>
        <end position="559"/>
    </location>
</feature>
<keyword evidence="1 5" id="KW-0853">WD repeat</keyword>
<dbReference type="PANTHER" id="PTHR16266">
    <property type="entry name" value="WD REPEAT DOMAIN 9"/>
    <property type="match status" value="1"/>
</dbReference>
<dbReference type="Proteomes" id="UP000274756">
    <property type="component" value="Unassembled WGS sequence"/>
</dbReference>
<dbReference type="STRING" id="318479.A0A3P7PUF1"/>
<reference evidence="8 9" key="1">
    <citation type="submission" date="2018-11" db="EMBL/GenBank/DDBJ databases">
        <authorList>
            <consortium name="Pathogen Informatics"/>
        </authorList>
    </citation>
    <scope>NUCLEOTIDE SEQUENCE [LARGE SCALE GENOMIC DNA]</scope>
</reference>
<dbReference type="InterPro" id="IPR001487">
    <property type="entry name" value="Bromodomain"/>
</dbReference>
<evidence type="ECO:0000256" key="3">
    <source>
        <dbReference type="ARBA" id="ARBA00023117"/>
    </source>
</evidence>
<dbReference type="SUPFAM" id="SSF47370">
    <property type="entry name" value="Bromodomain"/>
    <property type="match status" value="1"/>
</dbReference>
<dbReference type="PRINTS" id="PR00503">
    <property type="entry name" value="BROMODOMAIN"/>
</dbReference>